<dbReference type="EMBL" id="LZLS01000136">
    <property type="protein sequence ID" value="OBK25590.1"/>
    <property type="molecule type" value="Genomic_DNA"/>
</dbReference>
<evidence type="ECO:0000313" key="3">
    <source>
        <dbReference type="Proteomes" id="UP000093928"/>
    </source>
</evidence>
<dbReference type="CDD" id="cd05154">
    <property type="entry name" value="ACAD10_11_N-like"/>
    <property type="match status" value="1"/>
</dbReference>
<dbReference type="Pfam" id="PF01636">
    <property type="entry name" value="APH"/>
    <property type="match status" value="1"/>
</dbReference>
<dbReference type="RefSeq" id="WP_065144770.1">
    <property type="nucleotide sequence ID" value="NZ_LZLS01000136.1"/>
</dbReference>
<dbReference type="InterPro" id="IPR011009">
    <property type="entry name" value="Kinase-like_dom_sf"/>
</dbReference>
<evidence type="ECO:0000313" key="2">
    <source>
        <dbReference type="EMBL" id="OBK25590.1"/>
    </source>
</evidence>
<organism evidence="2 3">
    <name type="scientific">Mycobacterium asiaticum</name>
    <dbReference type="NCBI Taxonomy" id="1790"/>
    <lineage>
        <taxon>Bacteria</taxon>
        <taxon>Bacillati</taxon>
        <taxon>Actinomycetota</taxon>
        <taxon>Actinomycetes</taxon>
        <taxon>Mycobacteriales</taxon>
        <taxon>Mycobacteriaceae</taxon>
        <taxon>Mycobacterium</taxon>
    </lineage>
</organism>
<evidence type="ECO:0000259" key="1">
    <source>
        <dbReference type="Pfam" id="PF01636"/>
    </source>
</evidence>
<sequence>MADLTLDEVRDRLCIEDLHPLVGGASSLTYAGQLAGRRVVVKVAPAGIAPTGHRDVLRQCRIIKALGPTPVPVPEVLREDTGDPPGVPPLFVMSWVDGSSLEPLFDSDGAAATAVVAERFRRAAAVMAQLHRIPLTALGLEREPGVAADAEVERWCRALETVDAALAPGWRDVSRALTNSVPAPLPHALIHGDFRLGNLLAVEDTITAVVDWEIWSVGDPRVDVGWFLINSDPRTYRRATPYVGNTPDVDELASIYQAALGVRAPDLGWFQALACFKSVATWALIVKHNRRRSAPDPDLESMSDTLPHLLSRALQLLG</sequence>
<dbReference type="OrthoDB" id="4524027at2"/>
<dbReference type="Gene3D" id="3.30.200.20">
    <property type="entry name" value="Phosphorylase Kinase, domain 1"/>
    <property type="match status" value="1"/>
</dbReference>
<dbReference type="InterPro" id="IPR051678">
    <property type="entry name" value="AGP_Transferase"/>
</dbReference>
<dbReference type="PANTHER" id="PTHR21310">
    <property type="entry name" value="AMINOGLYCOSIDE PHOSPHOTRANSFERASE-RELATED-RELATED"/>
    <property type="match status" value="1"/>
</dbReference>
<dbReference type="PANTHER" id="PTHR21310:SF40">
    <property type="entry name" value="AMINOGLYCOSIDE PHOSPHOTRANSFERASE DOMAIN-CONTAINING PROTEIN-RELATED"/>
    <property type="match status" value="1"/>
</dbReference>
<protein>
    <submittedName>
        <fullName evidence="2">Acyl-CoA dehydrogenase</fullName>
    </submittedName>
</protein>
<name>A0A1A3NW04_MYCAS</name>
<reference evidence="2 3" key="1">
    <citation type="submission" date="2016-06" db="EMBL/GenBank/DDBJ databases">
        <authorList>
            <person name="Kjaerup R.B."/>
            <person name="Dalgaard T.S."/>
            <person name="Juul-Madsen H.R."/>
        </authorList>
    </citation>
    <scope>NUCLEOTIDE SEQUENCE [LARGE SCALE GENOMIC DNA]</scope>
    <source>
        <strain evidence="2 3">1165133.8</strain>
    </source>
</reference>
<dbReference type="InterPro" id="IPR041726">
    <property type="entry name" value="ACAD10_11_N"/>
</dbReference>
<accession>A0A1A3NW04</accession>
<comment type="caution">
    <text evidence="2">The sequence shown here is derived from an EMBL/GenBank/DDBJ whole genome shotgun (WGS) entry which is preliminary data.</text>
</comment>
<proteinExistence type="predicted"/>
<dbReference type="Gene3D" id="3.90.1200.10">
    <property type="match status" value="1"/>
</dbReference>
<feature type="domain" description="Aminoglycoside phosphotransferase" evidence="1">
    <location>
        <begin position="18"/>
        <end position="231"/>
    </location>
</feature>
<dbReference type="InterPro" id="IPR002575">
    <property type="entry name" value="Aminoglycoside_PTrfase"/>
</dbReference>
<gene>
    <name evidence="2" type="ORF">A5634_26215</name>
</gene>
<dbReference type="SUPFAM" id="SSF56112">
    <property type="entry name" value="Protein kinase-like (PK-like)"/>
    <property type="match status" value="1"/>
</dbReference>
<dbReference type="AlphaFoldDB" id="A0A1A3NW04"/>
<dbReference type="Proteomes" id="UP000093928">
    <property type="component" value="Unassembled WGS sequence"/>
</dbReference>